<comment type="caution">
    <text evidence="1">The sequence shown here is derived from an EMBL/GenBank/DDBJ whole genome shotgun (WGS) entry which is preliminary data.</text>
</comment>
<sequence>MKQVQTSMSFQLNRDTASDRRSLPIYIEADRPTGLCLADFRTPKGEYKRYKGSVLIISLPTAVHIINIAKLVVWRQHVITQLLLFCSPHTPLIERPSIIMRTGGALRLLPTE</sequence>
<evidence type="ECO:0000313" key="2">
    <source>
        <dbReference type="Proteomes" id="UP000193986"/>
    </source>
</evidence>
<proteinExistence type="predicted"/>
<accession>A0A1Y2AUA7</accession>
<dbReference type="Proteomes" id="UP000193986">
    <property type="component" value="Unassembled WGS sequence"/>
</dbReference>
<dbReference type="EMBL" id="MCFC01000050">
    <property type="protein sequence ID" value="ORY26141.1"/>
    <property type="molecule type" value="Genomic_DNA"/>
</dbReference>
<reference evidence="1 2" key="1">
    <citation type="submission" date="2016-07" db="EMBL/GenBank/DDBJ databases">
        <title>Pervasive Adenine N6-methylation of Active Genes in Fungi.</title>
        <authorList>
            <consortium name="DOE Joint Genome Institute"/>
            <person name="Mondo S.J."/>
            <person name="Dannebaum R.O."/>
            <person name="Kuo R.C."/>
            <person name="Labutti K."/>
            <person name="Haridas S."/>
            <person name="Kuo A."/>
            <person name="Salamov A."/>
            <person name="Ahrendt S.R."/>
            <person name="Lipzen A."/>
            <person name="Sullivan W."/>
            <person name="Andreopoulos W.B."/>
            <person name="Clum A."/>
            <person name="Lindquist E."/>
            <person name="Daum C."/>
            <person name="Ramamoorthy G.K."/>
            <person name="Gryganskyi A."/>
            <person name="Culley D."/>
            <person name="Magnuson J.K."/>
            <person name="James T.Y."/>
            <person name="O'Malley M.A."/>
            <person name="Stajich J.E."/>
            <person name="Spatafora J.W."/>
            <person name="Visel A."/>
            <person name="Grigoriev I.V."/>
        </authorList>
    </citation>
    <scope>NUCLEOTIDE SEQUENCE [LARGE SCALE GENOMIC DNA]</scope>
    <source>
        <strain evidence="1 2">68-887.2</strain>
    </source>
</reference>
<gene>
    <name evidence="1" type="ORF">BCR39DRAFT_541941</name>
</gene>
<keyword evidence="2" id="KW-1185">Reference proteome</keyword>
<evidence type="ECO:0000313" key="1">
    <source>
        <dbReference type="EMBL" id="ORY26141.1"/>
    </source>
</evidence>
<organism evidence="1 2">
    <name type="scientific">Naematelia encephala</name>
    <dbReference type="NCBI Taxonomy" id="71784"/>
    <lineage>
        <taxon>Eukaryota</taxon>
        <taxon>Fungi</taxon>
        <taxon>Dikarya</taxon>
        <taxon>Basidiomycota</taxon>
        <taxon>Agaricomycotina</taxon>
        <taxon>Tremellomycetes</taxon>
        <taxon>Tremellales</taxon>
        <taxon>Naemateliaceae</taxon>
        <taxon>Naematelia</taxon>
    </lineage>
</organism>
<dbReference type="InParanoid" id="A0A1Y2AUA7"/>
<protein>
    <submittedName>
        <fullName evidence="1">Uncharacterized protein</fullName>
    </submittedName>
</protein>
<name>A0A1Y2AUA7_9TREE</name>
<dbReference type="AlphaFoldDB" id="A0A1Y2AUA7"/>